<keyword evidence="11" id="KW-1185">Reference proteome</keyword>
<evidence type="ECO:0000313" key="11">
    <source>
        <dbReference type="Proteomes" id="UP000634476"/>
    </source>
</evidence>
<dbReference type="AlphaFoldDB" id="A0A8J3SYC6"/>
<keyword evidence="6 8" id="KW-0472">Membrane</keyword>
<dbReference type="Proteomes" id="UP000634476">
    <property type="component" value="Unassembled WGS sequence"/>
</dbReference>
<dbReference type="Pfam" id="PF13727">
    <property type="entry name" value="CoA_binding_3"/>
    <property type="match status" value="1"/>
</dbReference>
<proteinExistence type="inferred from homology"/>
<reference evidence="10" key="1">
    <citation type="submission" date="2021-01" db="EMBL/GenBank/DDBJ databases">
        <title>Whole genome shotgun sequence of Planobispora takensis NBRC 109077.</title>
        <authorList>
            <person name="Komaki H."/>
            <person name="Tamura T."/>
        </authorList>
    </citation>
    <scope>NUCLEOTIDE SEQUENCE</scope>
    <source>
        <strain evidence="10">NBRC 109077</strain>
    </source>
</reference>
<dbReference type="InterPro" id="IPR036291">
    <property type="entry name" value="NAD(P)-bd_dom_sf"/>
</dbReference>
<name>A0A8J3SYC6_9ACTN</name>
<feature type="region of interest" description="Disordered" evidence="7">
    <location>
        <begin position="1"/>
        <end position="50"/>
    </location>
</feature>
<evidence type="ECO:0000256" key="4">
    <source>
        <dbReference type="ARBA" id="ARBA00022692"/>
    </source>
</evidence>
<comment type="caution">
    <text evidence="10">The sequence shown here is derived from an EMBL/GenBank/DDBJ whole genome shotgun (WGS) entry which is preliminary data.</text>
</comment>
<evidence type="ECO:0000256" key="3">
    <source>
        <dbReference type="ARBA" id="ARBA00022679"/>
    </source>
</evidence>
<dbReference type="Pfam" id="PF02397">
    <property type="entry name" value="Bac_transf"/>
    <property type="match status" value="1"/>
</dbReference>
<evidence type="ECO:0000256" key="8">
    <source>
        <dbReference type="SAM" id="Phobius"/>
    </source>
</evidence>
<dbReference type="GO" id="GO:0016020">
    <property type="term" value="C:membrane"/>
    <property type="evidence" value="ECO:0007669"/>
    <property type="project" value="UniProtKB-SubCell"/>
</dbReference>
<protein>
    <submittedName>
        <fullName evidence="10">Transferase</fullName>
    </submittedName>
</protein>
<evidence type="ECO:0000256" key="6">
    <source>
        <dbReference type="ARBA" id="ARBA00023136"/>
    </source>
</evidence>
<feature type="transmembrane region" description="Helical" evidence="8">
    <location>
        <begin position="54"/>
        <end position="75"/>
    </location>
</feature>
<dbReference type="EMBL" id="BOOK01000020">
    <property type="protein sequence ID" value="GII00978.1"/>
    <property type="molecule type" value="Genomic_DNA"/>
</dbReference>
<evidence type="ECO:0000256" key="7">
    <source>
        <dbReference type="SAM" id="MobiDB-lite"/>
    </source>
</evidence>
<feature type="transmembrane region" description="Helical" evidence="8">
    <location>
        <begin position="319"/>
        <end position="343"/>
    </location>
</feature>
<evidence type="ECO:0000259" key="9">
    <source>
        <dbReference type="Pfam" id="PF02397"/>
    </source>
</evidence>
<dbReference type="InterPro" id="IPR003362">
    <property type="entry name" value="Bact_transf"/>
</dbReference>
<dbReference type="InterPro" id="IPR017475">
    <property type="entry name" value="EPS_sugar_tfrase"/>
</dbReference>
<comment type="subcellular location">
    <subcellularLocation>
        <location evidence="1">Membrane</location>
        <topology evidence="1">Multi-pass membrane protein</topology>
    </subcellularLocation>
</comment>
<evidence type="ECO:0000256" key="2">
    <source>
        <dbReference type="ARBA" id="ARBA00006464"/>
    </source>
</evidence>
<comment type="similarity">
    <text evidence="2">Belongs to the bacterial sugar transferase family.</text>
</comment>
<keyword evidence="4 8" id="KW-0812">Transmembrane</keyword>
<dbReference type="NCBIfam" id="TIGR03025">
    <property type="entry name" value="EPS_sugtrans"/>
    <property type="match status" value="1"/>
</dbReference>
<keyword evidence="5 8" id="KW-1133">Transmembrane helix</keyword>
<evidence type="ECO:0000256" key="5">
    <source>
        <dbReference type="ARBA" id="ARBA00022989"/>
    </source>
</evidence>
<sequence length="503" mass="53831">MTAVVDLNRPPGTAGQESPGGVATATVPAMRRGSGRRVPVPPRTGAGRGTPRRLSAPLVCLLGADLVCMAAAVTAAGGGPAAVATATVLVAALNAALRLYRPRMAPSLLDDCMTLAAGGLGATALAAALGAAVPPVDGLRGWAWAGLLYTVLAWCCRGTGYAALRRPGVWPGTRDRPVLLVGAGGHGRRLARAMLAHPEYGLSPVGFLDDRPPDTELLNPAPPDAEPPVPVLGRTDRMAETLRAHGVRVVIVTPALSSGVQVRRLVRVAGELGCTVFFAPDPGDFLVDFLPPRDRIRGFPLLRMRARPQERATWPLKRLLDVVLALAGLVVGVPVLAVCALALRREGGPDVLFRQSRVGLRGRRFELLKLRTMRPADPHESATRWSIADDRRVGPVGRTLRRTSLDELPQLWNILRGDMSIVGPRPERPFFVERFSASVPGYGERHRVPVGLTGWAQVHGLRGDTSIEDRARFDNHYIDDWSLWSDVKIMIRTAGSVLRPGGS</sequence>
<feature type="transmembrane region" description="Helical" evidence="8">
    <location>
        <begin position="142"/>
        <end position="164"/>
    </location>
</feature>
<dbReference type="Gene3D" id="3.40.50.720">
    <property type="entry name" value="NAD(P)-binding Rossmann-like Domain"/>
    <property type="match status" value="1"/>
</dbReference>
<dbReference type="SUPFAM" id="SSF51735">
    <property type="entry name" value="NAD(P)-binding Rossmann-fold domains"/>
    <property type="match status" value="1"/>
</dbReference>
<keyword evidence="3 10" id="KW-0808">Transferase</keyword>
<organism evidence="10 11">
    <name type="scientific">Planobispora takensis</name>
    <dbReference type="NCBI Taxonomy" id="1367882"/>
    <lineage>
        <taxon>Bacteria</taxon>
        <taxon>Bacillati</taxon>
        <taxon>Actinomycetota</taxon>
        <taxon>Actinomycetes</taxon>
        <taxon>Streptosporangiales</taxon>
        <taxon>Streptosporangiaceae</taxon>
        <taxon>Planobispora</taxon>
    </lineage>
</organism>
<dbReference type="RefSeq" id="WP_203875373.1">
    <property type="nucleotide sequence ID" value="NZ_BOOK01000020.1"/>
</dbReference>
<feature type="domain" description="Bacterial sugar transferase" evidence="9">
    <location>
        <begin position="317"/>
        <end position="498"/>
    </location>
</feature>
<accession>A0A8J3SYC6</accession>
<gene>
    <name evidence="10" type="ORF">Pta02_29860</name>
</gene>
<dbReference type="PANTHER" id="PTHR30576:SF0">
    <property type="entry name" value="UNDECAPRENYL-PHOSPHATE N-ACETYLGALACTOSAMINYL 1-PHOSPHATE TRANSFERASE-RELATED"/>
    <property type="match status" value="1"/>
</dbReference>
<dbReference type="GO" id="GO:0016780">
    <property type="term" value="F:phosphotransferase activity, for other substituted phosphate groups"/>
    <property type="evidence" value="ECO:0007669"/>
    <property type="project" value="TreeGrafter"/>
</dbReference>
<evidence type="ECO:0000313" key="10">
    <source>
        <dbReference type="EMBL" id="GII00978.1"/>
    </source>
</evidence>
<dbReference type="PANTHER" id="PTHR30576">
    <property type="entry name" value="COLANIC BIOSYNTHESIS UDP-GLUCOSE LIPID CARRIER TRANSFERASE"/>
    <property type="match status" value="1"/>
</dbReference>
<feature type="transmembrane region" description="Helical" evidence="8">
    <location>
        <begin position="112"/>
        <end position="136"/>
    </location>
</feature>
<feature type="transmembrane region" description="Helical" evidence="8">
    <location>
        <begin position="81"/>
        <end position="100"/>
    </location>
</feature>
<evidence type="ECO:0000256" key="1">
    <source>
        <dbReference type="ARBA" id="ARBA00004141"/>
    </source>
</evidence>